<dbReference type="InterPro" id="IPR029063">
    <property type="entry name" value="SAM-dependent_MTases_sf"/>
</dbReference>
<evidence type="ECO:0008006" key="5">
    <source>
        <dbReference type="Google" id="ProtNLM"/>
    </source>
</evidence>
<feature type="region of interest" description="Disordered" evidence="2">
    <location>
        <begin position="124"/>
        <end position="158"/>
    </location>
</feature>
<dbReference type="RefSeq" id="XP_009652820.1">
    <property type="nucleotide sequence ID" value="XM_009654525.1"/>
</dbReference>
<protein>
    <recommendedName>
        <fullName evidence="5">Methyltransferase domain-containing protein</fullName>
    </recommendedName>
</protein>
<dbReference type="Pfam" id="PF13489">
    <property type="entry name" value="Methyltransf_23"/>
    <property type="match status" value="1"/>
</dbReference>
<evidence type="ECO:0000256" key="2">
    <source>
        <dbReference type="SAM" id="MobiDB-lite"/>
    </source>
</evidence>
<dbReference type="OrthoDB" id="2013972at2759"/>
<dbReference type="EMBL" id="DS572702">
    <property type="protein sequence ID" value="EGY23483.1"/>
    <property type="molecule type" value="Genomic_DNA"/>
</dbReference>
<dbReference type="PANTHER" id="PTHR43591:SF24">
    <property type="entry name" value="2-METHOXY-6-POLYPRENYL-1,4-BENZOQUINOL METHYLASE, MITOCHONDRIAL"/>
    <property type="match status" value="1"/>
</dbReference>
<dbReference type="GeneID" id="20706384"/>
<dbReference type="KEGG" id="vda:VDAG_04921"/>
<dbReference type="AlphaFoldDB" id="G2X3D6"/>
<proteinExistence type="inferred from homology"/>
<evidence type="ECO:0000313" key="4">
    <source>
        <dbReference type="Proteomes" id="UP000001611"/>
    </source>
</evidence>
<evidence type="ECO:0000256" key="1">
    <source>
        <dbReference type="ARBA" id="ARBA00038158"/>
    </source>
</evidence>
<name>G2X3D6_VERDV</name>
<reference evidence="3 4" key="1">
    <citation type="submission" date="2008-03" db="EMBL/GenBank/DDBJ databases">
        <title>The Genome Sequence of Verticillium dahliae VdLs.17.</title>
        <authorList>
            <consortium name="The Broad Institute Genome Sequencing Platform"/>
            <person name="Ma L.-J.J."/>
            <person name="Klosterman S.J."/>
            <person name="Subbarao K."/>
            <person name="Dobinson K."/>
            <person name="Veronese P."/>
            <person name="Kang S."/>
            <person name="Gold S.E."/>
            <person name="Young S."/>
            <person name="Jaffe D."/>
            <person name="Gnerre S."/>
            <person name="Berlin A."/>
            <person name="Heiman D."/>
            <person name="Hepburn T."/>
            <person name="Sykes S."/>
            <person name="Alvarado L."/>
            <person name="Kodira C.D."/>
            <person name="Lander E."/>
            <person name="Galagan J."/>
            <person name="Nusbaum C."/>
            <person name="Birren B."/>
        </authorList>
    </citation>
    <scope>NUCLEOTIDE SEQUENCE [LARGE SCALE GENOMIC DNA]</scope>
    <source>
        <strain evidence="4">VdLs.17 / ATCC MYA-4575 / FGSC 10137</strain>
    </source>
</reference>
<comment type="similarity">
    <text evidence="1">Belongs to the methyltransferase superfamily. LaeA methyltransferase family.</text>
</comment>
<feature type="compositionally biased region" description="Polar residues" evidence="2">
    <location>
        <begin position="134"/>
        <end position="153"/>
    </location>
</feature>
<gene>
    <name evidence="3" type="ORF">VDAG_04921</name>
</gene>
<dbReference type="Gene3D" id="3.40.50.150">
    <property type="entry name" value="Vaccinia Virus protein VP39"/>
    <property type="match status" value="1"/>
</dbReference>
<dbReference type="SUPFAM" id="SSF53335">
    <property type="entry name" value="S-adenosyl-L-methionine-dependent methyltransferases"/>
    <property type="match status" value="1"/>
</dbReference>
<dbReference type="PANTHER" id="PTHR43591">
    <property type="entry name" value="METHYLTRANSFERASE"/>
    <property type="match status" value="1"/>
</dbReference>
<dbReference type="GO" id="GO:0008168">
    <property type="term" value="F:methyltransferase activity"/>
    <property type="evidence" value="ECO:0007669"/>
    <property type="project" value="TreeGrafter"/>
</dbReference>
<dbReference type="Proteomes" id="UP000001611">
    <property type="component" value="Chromosome 3"/>
</dbReference>
<dbReference type="InParanoid" id="G2X3D6"/>
<evidence type="ECO:0000313" key="3">
    <source>
        <dbReference type="EMBL" id="EGY23483.1"/>
    </source>
</evidence>
<dbReference type="CDD" id="cd02440">
    <property type="entry name" value="AdoMet_MTases"/>
    <property type="match status" value="1"/>
</dbReference>
<keyword evidence="4" id="KW-1185">Reference proteome</keyword>
<dbReference type="HOGENOM" id="CLU_681863_0_0_1"/>
<feature type="region of interest" description="Disordered" evidence="2">
    <location>
        <begin position="1"/>
        <end position="34"/>
    </location>
</feature>
<organism evidence="3 4">
    <name type="scientific">Verticillium dahliae (strain VdLs.17 / ATCC MYA-4575 / FGSC 10137)</name>
    <name type="common">Verticillium wilt</name>
    <dbReference type="NCBI Taxonomy" id="498257"/>
    <lineage>
        <taxon>Eukaryota</taxon>
        <taxon>Fungi</taxon>
        <taxon>Dikarya</taxon>
        <taxon>Ascomycota</taxon>
        <taxon>Pezizomycotina</taxon>
        <taxon>Sordariomycetes</taxon>
        <taxon>Hypocreomycetidae</taxon>
        <taxon>Glomerellales</taxon>
        <taxon>Plectosphaerellaceae</taxon>
        <taxon>Verticillium</taxon>
    </lineage>
</organism>
<accession>G2X3D6</accession>
<sequence>MSAYFSLSMETFGQQSPAPPPDTVPIDSSSSRTASLLVTAPPPSLATEDYGSDFSTGEETVVGEDRFTKNTPAAVVDTIGCSFKSRVLSTLTSMCCFYPQNDADDEPYFQCQGRTTPPQWKLDDLASAHGSSHGFPNQWSGPSETTISSSTPRPDSGIYLTAREDSSSQVSITSAATAPSFVKESRTIEHMKFLVYKDSMFRIDEEAKGNETTMHLFLTDMDEERLLPVEATNVKNILDVGTGTGDWALDVADANPTATVIGTDVAPIQRTRQPSNAIFYVDDANEPDWAWDGRFDFVHVRGLNGGIKSWTATLRAAASCLHVGGLIEISDMVWRPSSPPIPGSVWFDWDKMFKVLTDANGLDVDLYENNRAQGELEKLGLEFLFYSSRKHSVGYKTHIYDDRSVLVCAVEQMKGVLALAMEVVPWYANLGALMHRLETEIFDKGIVIEVLKVVARKPAVQ</sequence>